<accession>A0ABW7WPJ2</accession>
<dbReference type="Proteomes" id="UP001611450">
    <property type="component" value="Unassembled WGS sequence"/>
</dbReference>
<gene>
    <name evidence="1" type="ORF">ACH47G_29045</name>
</gene>
<reference evidence="1 2" key="1">
    <citation type="submission" date="2024-10" db="EMBL/GenBank/DDBJ databases">
        <title>The Natural Products Discovery Center: Release of the First 8490 Sequenced Strains for Exploring Actinobacteria Biosynthetic Diversity.</title>
        <authorList>
            <person name="Kalkreuter E."/>
            <person name="Kautsar S.A."/>
            <person name="Yang D."/>
            <person name="Bader C.D."/>
            <person name="Teijaro C.N."/>
            <person name="Fluegel L."/>
            <person name="Davis C.M."/>
            <person name="Simpson J.R."/>
            <person name="Lauterbach L."/>
            <person name="Steele A.D."/>
            <person name="Gui C."/>
            <person name="Meng S."/>
            <person name="Li G."/>
            <person name="Viehrig K."/>
            <person name="Ye F."/>
            <person name="Su P."/>
            <person name="Kiefer A.F."/>
            <person name="Nichols A."/>
            <person name="Cepeda A.J."/>
            <person name="Yan W."/>
            <person name="Fan B."/>
            <person name="Jiang Y."/>
            <person name="Adhikari A."/>
            <person name="Zheng C.-J."/>
            <person name="Schuster L."/>
            <person name="Cowan T.M."/>
            <person name="Smanski M.J."/>
            <person name="Chevrette M.G."/>
            <person name="De Carvalho L.P.S."/>
            <person name="Shen B."/>
        </authorList>
    </citation>
    <scope>NUCLEOTIDE SEQUENCE [LARGE SCALE GENOMIC DNA]</scope>
    <source>
        <strain evidence="1 2">NPDC019626</strain>
    </source>
</reference>
<dbReference type="EMBL" id="JBIRXV010000008">
    <property type="protein sequence ID" value="MFI2324552.1"/>
    <property type="molecule type" value="Genomic_DNA"/>
</dbReference>
<proteinExistence type="predicted"/>
<evidence type="ECO:0000313" key="2">
    <source>
        <dbReference type="Proteomes" id="UP001611450"/>
    </source>
</evidence>
<organism evidence="1 2">
    <name type="scientific">Nocardia beijingensis</name>
    <dbReference type="NCBI Taxonomy" id="95162"/>
    <lineage>
        <taxon>Bacteria</taxon>
        <taxon>Bacillati</taxon>
        <taxon>Actinomycetota</taxon>
        <taxon>Actinomycetes</taxon>
        <taxon>Mycobacteriales</taxon>
        <taxon>Nocardiaceae</taxon>
        <taxon>Nocardia</taxon>
    </lineage>
</organism>
<keyword evidence="2" id="KW-1185">Reference proteome</keyword>
<protein>
    <submittedName>
        <fullName evidence="1">Uncharacterized protein</fullName>
    </submittedName>
</protein>
<dbReference type="RefSeq" id="WP_396946626.1">
    <property type="nucleotide sequence ID" value="NZ_JBIRXV010000008.1"/>
</dbReference>
<sequence>MRDRHVLVAPPRVCASAELELAHQQMQRHRACRIEQCAWKWVAYCTLVQSGRIVPQQFSPRERAHRRGIAFPLDHSGRGPALEGTPDVVTFQQVLDGLAQLALPAADADNGCVVEGERPWACGK</sequence>
<name>A0ABW7WPJ2_9NOCA</name>
<comment type="caution">
    <text evidence="1">The sequence shown here is derived from an EMBL/GenBank/DDBJ whole genome shotgun (WGS) entry which is preliminary data.</text>
</comment>
<evidence type="ECO:0000313" key="1">
    <source>
        <dbReference type="EMBL" id="MFI2324552.1"/>
    </source>
</evidence>